<feature type="domain" description="MacB-like periplasmic core" evidence="9">
    <location>
        <begin position="24"/>
        <end position="255"/>
    </location>
</feature>
<evidence type="ECO:0000313" key="10">
    <source>
        <dbReference type="EMBL" id="QOY86511.1"/>
    </source>
</evidence>
<dbReference type="PANTHER" id="PTHR30572">
    <property type="entry name" value="MEMBRANE COMPONENT OF TRANSPORTER-RELATED"/>
    <property type="match status" value="1"/>
</dbReference>
<feature type="transmembrane region" description="Helical" evidence="7">
    <location>
        <begin position="290"/>
        <end position="319"/>
    </location>
</feature>
<dbReference type="GO" id="GO:0022857">
    <property type="term" value="F:transmembrane transporter activity"/>
    <property type="evidence" value="ECO:0007669"/>
    <property type="project" value="TreeGrafter"/>
</dbReference>
<evidence type="ECO:0000256" key="3">
    <source>
        <dbReference type="ARBA" id="ARBA00022692"/>
    </source>
</evidence>
<comment type="subcellular location">
    <subcellularLocation>
        <location evidence="1">Cell membrane</location>
        <topology evidence="1">Multi-pass membrane protein</topology>
    </subcellularLocation>
</comment>
<comment type="similarity">
    <text evidence="6">Belongs to the ABC-4 integral membrane protein family.</text>
</comment>
<evidence type="ECO:0000256" key="4">
    <source>
        <dbReference type="ARBA" id="ARBA00022989"/>
    </source>
</evidence>
<dbReference type="KEGG" id="pfer:IRI77_27470"/>
<evidence type="ECO:0000259" key="8">
    <source>
        <dbReference type="Pfam" id="PF02687"/>
    </source>
</evidence>
<keyword evidence="11" id="KW-1185">Reference proteome</keyword>
<keyword evidence="4 7" id="KW-1133">Transmembrane helix</keyword>
<keyword evidence="5 7" id="KW-0472">Membrane</keyword>
<reference evidence="10 11" key="1">
    <citation type="submission" date="2020-10" db="EMBL/GenBank/DDBJ databases">
        <title>Complete genome sequence of Paludibaculum fermentans P105T, a facultatively anaerobic acidobacterium capable of dissimilatory Fe(III) reduction.</title>
        <authorList>
            <person name="Dedysh S.N."/>
            <person name="Beletsky A.V."/>
            <person name="Kulichevskaya I.S."/>
            <person name="Mardanov A.V."/>
            <person name="Ravin N.V."/>
        </authorList>
    </citation>
    <scope>NUCLEOTIDE SEQUENCE [LARGE SCALE GENOMIC DNA]</scope>
    <source>
        <strain evidence="10 11">P105</strain>
    </source>
</reference>
<dbReference type="AlphaFoldDB" id="A0A7S7SJJ4"/>
<feature type="transmembrane region" description="Helical" evidence="7">
    <location>
        <begin position="25"/>
        <end position="45"/>
    </location>
</feature>
<dbReference type="Pfam" id="PF02687">
    <property type="entry name" value="FtsX"/>
    <property type="match status" value="1"/>
</dbReference>
<feature type="domain" description="ABC3 transporter permease C-terminal" evidence="8">
    <location>
        <begin position="297"/>
        <end position="411"/>
    </location>
</feature>
<dbReference type="GO" id="GO:0005886">
    <property type="term" value="C:plasma membrane"/>
    <property type="evidence" value="ECO:0007669"/>
    <property type="project" value="UniProtKB-SubCell"/>
</dbReference>
<dbReference type="InterPro" id="IPR025857">
    <property type="entry name" value="MacB_PCD"/>
</dbReference>
<evidence type="ECO:0000256" key="6">
    <source>
        <dbReference type="ARBA" id="ARBA00038076"/>
    </source>
</evidence>
<dbReference type="Pfam" id="PF12704">
    <property type="entry name" value="MacB_PCD"/>
    <property type="match status" value="1"/>
</dbReference>
<evidence type="ECO:0000256" key="7">
    <source>
        <dbReference type="SAM" id="Phobius"/>
    </source>
</evidence>
<keyword evidence="2" id="KW-1003">Cell membrane</keyword>
<keyword evidence="3 7" id="KW-0812">Transmembrane</keyword>
<dbReference type="RefSeq" id="WP_194448180.1">
    <property type="nucleotide sequence ID" value="NZ_CP063849.1"/>
</dbReference>
<dbReference type="EMBL" id="CP063849">
    <property type="protein sequence ID" value="QOY86511.1"/>
    <property type="molecule type" value="Genomic_DNA"/>
</dbReference>
<accession>A0A7S7SJJ4</accession>
<feature type="transmembrane region" description="Helical" evidence="7">
    <location>
        <begin position="340"/>
        <end position="368"/>
    </location>
</feature>
<evidence type="ECO:0000256" key="5">
    <source>
        <dbReference type="ARBA" id="ARBA00023136"/>
    </source>
</evidence>
<protein>
    <submittedName>
        <fullName evidence="10">ABC transporter permease</fullName>
    </submittedName>
</protein>
<dbReference type="InterPro" id="IPR003838">
    <property type="entry name" value="ABC3_permease_C"/>
</dbReference>
<evidence type="ECO:0000256" key="1">
    <source>
        <dbReference type="ARBA" id="ARBA00004651"/>
    </source>
</evidence>
<dbReference type="InterPro" id="IPR050250">
    <property type="entry name" value="Macrolide_Exporter_MacB"/>
</dbReference>
<sequence length="418" mass="45819">MTRSEFRENLIVSLDTLRAHKVRSALTLLGVVIGVTSVITVAAIIDGLNKFVADKVEKMGSRSYFITRFPFGTDPNRMPEKYRLRRYLQYSDADKIKDTVHSIDKISALGTRANFFGDKNELRYAGERVERAIIRGASADYCDVIPMFVVEQGRYYTQAEVDRAAAVVVLGQAIADSLFGRASPLGKQIMMNGAPFEVIGVFAHDEGLLGGPGVDQFAMIPLSTFRKHYPESKEVVIIYTVQRDVDPMAAQDEVGDVLRRIRKVSYKSDNDFEILSSDFLSKLWGQLTGAIVILTSVISSIGLLVGGIGVMNIMLISVTERTKEIGIRKAIGARASDIRVQFLLEALMLTVAGGMIGILGGFILALLIRTAAPSIGATVSPFWATMGVTLSAMVGLFFGYWPANRAAKLDPIVCLRYE</sequence>
<proteinExistence type="inferred from homology"/>
<evidence type="ECO:0000313" key="11">
    <source>
        <dbReference type="Proteomes" id="UP000593892"/>
    </source>
</evidence>
<organism evidence="10 11">
    <name type="scientific">Paludibaculum fermentans</name>
    <dbReference type="NCBI Taxonomy" id="1473598"/>
    <lineage>
        <taxon>Bacteria</taxon>
        <taxon>Pseudomonadati</taxon>
        <taxon>Acidobacteriota</taxon>
        <taxon>Terriglobia</taxon>
        <taxon>Bryobacterales</taxon>
        <taxon>Bryobacteraceae</taxon>
        <taxon>Paludibaculum</taxon>
    </lineage>
</organism>
<evidence type="ECO:0000256" key="2">
    <source>
        <dbReference type="ARBA" id="ARBA00022475"/>
    </source>
</evidence>
<evidence type="ECO:0000259" key="9">
    <source>
        <dbReference type="Pfam" id="PF12704"/>
    </source>
</evidence>
<dbReference type="PANTHER" id="PTHR30572:SF4">
    <property type="entry name" value="ABC TRANSPORTER PERMEASE YTRF"/>
    <property type="match status" value="1"/>
</dbReference>
<dbReference type="Proteomes" id="UP000593892">
    <property type="component" value="Chromosome"/>
</dbReference>
<gene>
    <name evidence="10" type="ORF">IRI77_27470</name>
</gene>
<feature type="transmembrane region" description="Helical" evidence="7">
    <location>
        <begin position="380"/>
        <end position="401"/>
    </location>
</feature>
<name>A0A7S7SJJ4_PALFE</name>